<feature type="domain" description="Caspase family p20" evidence="2">
    <location>
        <begin position="48"/>
        <end position="178"/>
    </location>
</feature>
<dbReference type="InterPro" id="IPR005532">
    <property type="entry name" value="SUMF_dom"/>
</dbReference>
<dbReference type="InterPro" id="IPR029030">
    <property type="entry name" value="Caspase-like_dom_sf"/>
</dbReference>
<dbReference type="Pfam" id="PF03781">
    <property type="entry name" value="FGE-sulfatase"/>
    <property type="match status" value="1"/>
</dbReference>
<sequence length="534" mass="58466">MRQCLLITCYVMKAHSSLSLLLLLAVTLRTLAQSDPRSLKTVGNATTGKRTALVIGNATYVHAGTLRNPLNDAQAMSQTLQKLGFAVTQRTNLDRAGLESTINTWGKSLGQYEVALFYYAGHGIEAGGTNYLVPIDAHPQNQAQVKFHATPLDMVTGWMEENRVRTNIVLLDACRDNPFARSWSRSTTGGGLANITAPSGTFIGFAASPGKTAADGDRTNGLYTEAILQVLNTPDLTIDQIFNRVNQYVRRQSGGTQIPFKNSSLEDDFYFTITSPKRESEPNTPPITRSQKFLELPFADLVYVPGGTFQMGDTRNEGASDEKPVHSVTVSPFLMGKYEVTQRQWEAVMGSNPSHFKDCPDCPVELVSWDDVQEFLQKLNARASGGLRYRLPTEAEWEYAAGGGPVANRSRFGNGKDILNLAGANFDGSTAYKKVHSVAGAYRRKTVVVGSFSPNGLGLHDMSGNVEEWCSDWYGSYSGEAQADPTGPADGNKRVLRGGCWNLHPAFCQVAYRHYDTPRYLYAGVGFRVVAQLQ</sequence>
<dbReference type="InterPro" id="IPR001309">
    <property type="entry name" value="Pept_C14_p20"/>
</dbReference>
<protein>
    <recommendedName>
        <fullName evidence="2">Caspase family p20 domain-containing protein</fullName>
    </recommendedName>
</protein>
<dbReference type="PANTHER" id="PTHR22576">
    <property type="entry name" value="MUCOSA ASSOCIATED LYMPHOID TISSUE LYMPHOMA TRANSLOCATION PROTEIN 1/PARACASPASE"/>
    <property type="match status" value="1"/>
</dbReference>
<dbReference type="InterPro" id="IPR011600">
    <property type="entry name" value="Pept_C14_caspase"/>
</dbReference>
<evidence type="ECO:0000256" key="1">
    <source>
        <dbReference type="SAM" id="SignalP"/>
    </source>
</evidence>
<dbReference type="Pfam" id="PF00656">
    <property type="entry name" value="Peptidase_C14"/>
    <property type="match status" value="1"/>
</dbReference>
<proteinExistence type="predicted"/>
<dbReference type="PROSITE" id="PS50208">
    <property type="entry name" value="CASPASE_P20"/>
    <property type="match status" value="1"/>
</dbReference>
<gene>
    <name evidence="3" type="ORF">GCM10023187_52750</name>
</gene>
<accession>A0ABP8KXX0</accession>
<reference evidence="4" key="1">
    <citation type="journal article" date="2019" name="Int. J. Syst. Evol. Microbiol.">
        <title>The Global Catalogue of Microorganisms (GCM) 10K type strain sequencing project: providing services to taxonomists for standard genome sequencing and annotation.</title>
        <authorList>
            <consortium name="The Broad Institute Genomics Platform"/>
            <consortium name="The Broad Institute Genome Sequencing Center for Infectious Disease"/>
            <person name="Wu L."/>
            <person name="Ma J."/>
        </authorList>
    </citation>
    <scope>NUCLEOTIDE SEQUENCE [LARGE SCALE GENOMIC DNA]</scope>
    <source>
        <strain evidence="4">JCM 17925</strain>
    </source>
</reference>
<comment type="caution">
    <text evidence="3">The sequence shown here is derived from an EMBL/GenBank/DDBJ whole genome shotgun (WGS) entry which is preliminary data.</text>
</comment>
<dbReference type="Proteomes" id="UP001500936">
    <property type="component" value="Unassembled WGS sequence"/>
</dbReference>
<dbReference type="EMBL" id="BAABHB010000017">
    <property type="protein sequence ID" value="GAA4418891.1"/>
    <property type="molecule type" value="Genomic_DNA"/>
</dbReference>
<dbReference type="PANTHER" id="PTHR22576:SF37">
    <property type="entry name" value="MUCOSA-ASSOCIATED LYMPHOID TISSUE LYMPHOMA TRANSLOCATION PROTEIN 1"/>
    <property type="match status" value="1"/>
</dbReference>
<evidence type="ECO:0000313" key="4">
    <source>
        <dbReference type="Proteomes" id="UP001500936"/>
    </source>
</evidence>
<dbReference type="Gene3D" id="3.90.1580.10">
    <property type="entry name" value="paralog of FGE (formylglycine-generating enzyme)"/>
    <property type="match status" value="1"/>
</dbReference>
<evidence type="ECO:0000313" key="3">
    <source>
        <dbReference type="EMBL" id="GAA4418891.1"/>
    </source>
</evidence>
<keyword evidence="1" id="KW-0732">Signal</keyword>
<dbReference type="InterPro" id="IPR052039">
    <property type="entry name" value="Caspase-related_regulators"/>
</dbReference>
<keyword evidence="4" id="KW-1185">Reference proteome</keyword>
<dbReference type="Gene3D" id="3.40.50.1460">
    <property type="match status" value="1"/>
</dbReference>
<evidence type="ECO:0000259" key="2">
    <source>
        <dbReference type="PROSITE" id="PS50208"/>
    </source>
</evidence>
<name>A0ABP8KXX0_9BACT</name>
<organism evidence="3 4">
    <name type="scientific">Nibrella viscosa</name>
    <dbReference type="NCBI Taxonomy" id="1084524"/>
    <lineage>
        <taxon>Bacteria</taxon>
        <taxon>Pseudomonadati</taxon>
        <taxon>Bacteroidota</taxon>
        <taxon>Cytophagia</taxon>
        <taxon>Cytophagales</taxon>
        <taxon>Spirosomataceae</taxon>
        <taxon>Nibrella</taxon>
    </lineage>
</organism>
<dbReference type="SUPFAM" id="SSF52129">
    <property type="entry name" value="Caspase-like"/>
    <property type="match status" value="1"/>
</dbReference>
<feature type="signal peptide" evidence="1">
    <location>
        <begin position="1"/>
        <end position="32"/>
    </location>
</feature>
<dbReference type="InterPro" id="IPR042095">
    <property type="entry name" value="SUMF_sf"/>
</dbReference>
<dbReference type="SUPFAM" id="SSF56436">
    <property type="entry name" value="C-type lectin-like"/>
    <property type="match status" value="1"/>
</dbReference>
<dbReference type="InterPro" id="IPR016187">
    <property type="entry name" value="CTDL_fold"/>
</dbReference>
<feature type="chain" id="PRO_5047044060" description="Caspase family p20 domain-containing protein" evidence="1">
    <location>
        <begin position="33"/>
        <end position="534"/>
    </location>
</feature>